<name>A0A7U2NFE9_FLAPS</name>
<protein>
    <submittedName>
        <fullName evidence="1">DUF1759 domain-containing protein</fullName>
    </submittedName>
</protein>
<dbReference type="RefSeq" id="WP_203095858.1">
    <property type="nucleotide sequence ID" value="NZ_CP059075.1"/>
</dbReference>
<accession>A0A7U2NFE9</accession>
<gene>
    <name evidence="1" type="ORF">H0H26_11705</name>
</gene>
<proteinExistence type="predicted"/>
<organism evidence="1 2">
    <name type="scientific">Flavobacterium psychrophilum</name>
    <dbReference type="NCBI Taxonomy" id="96345"/>
    <lineage>
        <taxon>Bacteria</taxon>
        <taxon>Pseudomonadati</taxon>
        <taxon>Bacteroidota</taxon>
        <taxon>Flavobacteriia</taxon>
        <taxon>Flavobacteriales</taxon>
        <taxon>Flavobacteriaceae</taxon>
        <taxon>Flavobacterium</taxon>
    </lineage>
</organism>
<evidence type="ECO:0000313" key="1">
    <source>
        <dbReference type="EMBL" id="QRE03537.1"/>
    </source>
</evidence>
<reference evidence="1 2" key="1">
    <citation type="submission" date="2020-07" db="EMBL/GenBank/DDBJ databases">
        <title>Genomic characterization of Flavobacterium psychrophilum strains.</title>
        <authorList>
            <person name="Castillo D."/>
            <person name="Jorgensen J."/>
            <person name="Middelboe M."/>
        </authorList>
    </citation>
    <scope>NUCLEOTIDE SEQUENCE [LARGE SCALE GENOMIC DNA]</scope>
    <source>
        <strain evidence="1 2">FPS-R7</strain>
    </source>
</reference>
<sequence>MEDNQYKIDVFSIRENQENRVSEMIMVIESKPILTPSVFVKSISEYKKIRDRKTEIDIQVLLWSMMVKISALSGLKKAITDFDKTDIVKMLFTSFNDLSAEEIHKAFELERYGEYRMLCLTTKETIRNKTEHFQLFNADYVGEILRKFKEWKRIIRTQHNIVPELPKLPEMSESKIKETLNQGIIRRFEHYKVAKEIEEPFVHIFEELLDRDIIKKITSERIFKYYQDKVIEAEIQIKKEIAAEPRNNFLDKNKIKEELHKIAESQSEKVQIRAKRIVLCEFFDKHISLNTDMESLISTKPNYKFKT</sequence>
<dbReference type="EMBL" id="CP059075">
    <property type="protein sequence ID" value="QRE03537.1"/>
    <property type="molecule type" value="Genomic_DNA"/>
</dbReference>
<dbReference type="InterPro" id="IPR005312">
    <property type="entry name" value="DUF1759"/>
</dbReference>
<dbReference type="AlphaFoldDB" id="A0A7U2NFE9"/>
<evidence type="ECO:0000313" key="2">
    <source>
        <dbReference type="Proteomes" id="UP000596329"/>
    </source>
</evidence>
<dbReference type="Proteomes" id="UP000596329">
    <property type="component" value="Chromosome"/>
</dbReference>
<dbReference type="Pfam" id="PF03564">
    <property type="entry name" value="DUF1759"/>
    <property type="match status" value="1"/>
</dbReference>